<dbReference type="RefSeq" id="WP_111740635.1">
    <property type="nucleotide sequence ID" value="NZ_LR698987.1"/>
</dbReference>
<evidence type="ECO:0000313" key="2">
    <source>
        <dbReference type="Proteomes" id="UP000249005"/>
    </source>
</evidence>
<name>A0A2X4UNU8_9GAMM</name>
<protein>
    <submittedName>
        <fullName evidence="1">Uncharacterized protein</fullName>
    </submittedName>
</protein>
<dbReference type="AlphaFoldDB" id="A0A2X4UNU8"/>
<keyword evidence="2" id="KW-1185">Reference proteome</keyword>
<sequence>MKKKIGSFLLILMAVGLFWREAIQVVSDITSNRELVEIYAKNMQYACGEDYTYRVFRVEDNKGSGKKLKDQNTLSRKKWDREIDDRIMEQDFVVKEGTLPGREFYIKFEDPVVRALFEQDSEWPTCQLYWFKGYPKTNYIPDMEDSITDHFIASEYKIIRDRECEIERQRETEKMLQEIAAEQAAAE</sequence>
<accession>A0A2X4UNU8</accession>
<reference evidence="1 2" key="1">
    <citation type="submission" date="2018-06" db="EMBL/GenBank/DDBJ databases">
        <authorList>
            <consortium name="Pathogen Informatics"/>
            <person name="Doyle S."/>
        </authorList>
    </citation>
    <scope>NUCLEOTIDE SEQUENCE [LARGE SCALE GENOMIC DNA]</scope>
    <source>
        <strain evidence="1 2">NCTC12151</strain>
    </source>
</reference>
<organism evidence="1 2">
    <name type="scientific">Leminorella richardii</name>
    <dbReference type="NCBI Taxonomy" id="158841"/>
    <lineage>
        <taxon>Bacteria</taxon>
        <taxon>Pseudomonadati</taxon>
        <taxon>Pseudomonadota</taxon>
        <taxon>Gammaproteobacteria</taxon>
        <taxon>Enterobacterales</taxon>
        <taxon>Budviciaceae</taxon>
        <taxon>Leminorella</taxon>
    </lineage>
</organism>
<gene>
    <name evidence="1" type="ORF">NCTC12151_02143</name>
</gene>
<dbReference type="EMBL" id="LS483470">
    <property type="protein sequence ID" value="SQI41546.1"/>
    <property type="molecule type" value="Genomic_DNA"/>
</dbReference>
<dbReference type="OrthoDB" id="9977681at2"/>
<proteinExistence type="predicted"/>
<dbReference type="KEGG" id="lri:NCTC12151_02143"/>
<dbReference type="Proteomes" id="UP000249005">
    <property type="component" value="Chromosome 1"/>
</dbReference>
<evidence type="ECO:0000313" key="1">
    <source>
        <dbReference type="EMBL" id="SQI41546.1"/>
    </source>
</evidence>